<protein>
    <submittedName>
        <fullName evidence="2">Uncharacterized protein</fullName>
    </submittedName>
</protein>
<reference evidence="2" key="1">
    <citation type="submission" date="2019-11" db="EMBL/GenBank/DDBJ databases">
        <title>Microbial mats filling the niche in hypersaline microbial mats.</title>
        <authorList>
            <person name="Wong H.L."/>
            <person name="Macleod F.I."/>
            <person name="White R.A. III"/>
            <person name="Burns B.P."/>
        </authorList>
    </citation>
    <scope>NUCLEOTIDE SEQUENCE</scope>
    <source>
        <strain evidence="2">Bin_327</strain>
    </source>
</reference>
<comment type="caution">
    <text evidence="2">The sequence shown here is derived from an EMBL/GenBank/DDBJ whole genome shotgun (WGS) entry which is preliminary data.</text>
</comment>
<feature type="transmembrane region" description="Helical" evidence="1">
    <location>
        <begin position="222"/>
        <end position="248"/>
    </location>
</feature>
<keyword evidence="1" id="KW-0812">Transmembrane</keyword>
<feature type="transmembrane region" description="Helical" evidence="1">
    <location>
        <begin position="254"/>
        <end position="277"/>
    </location>
</feature>
<feature type="transmembrane region" description="Helical" evidence="1">
    <location>
        <begin position="289"/>
        <end position="312"/>
    </location>
</feature>
<dbReference type="EMBL" id="WJKJ01000148">
    <property type="protein sequence ID" value="MBD3364460.1"/>
    <property type="molecule type" value="Genomic_DNA"/>
</dbReference>
<accession>A0A9D5K996</accession>
<name>A0A9D5K996_UNCW3</name>
<dbReference type="Proteomes" id="UP000630660">
    <property type="component" value="Unassembled WGS sequence"/>
</dbReference>
<evidence type="ECO:0000313" key="3">
    <source>
        <dbReference type="Proteomes" id="UP000630660"/>
    </source>
</evidence>
<evidence type="ECO:0000256" key="1">
    <source>
        <dbReference type="SAM" id="Phobius"/>
    </source>
</evidence>
<keyword evidence="1" id="KW-0472">Membrane</keyword>
<proteinExistence type="predicted"/>
<dbReference type="AlphaFoldDB" id="A0A9D5K996"/>
<gene>
    <name evidence="2" type="ORF">GF359_04525</name>
</gene>
<organism evidence="2 3">
    <name type="scientific">candidate division WOR-3 bacterium</name>
    <dbReference type="NCBI Taxonomy" id="2052148"/>
    <lineage>
        <taxon>Bacteria</taxon>
        <taxon>Bacteria division WOR-3</taxon>
    </lineage>
</organism>
<keyword evidence="1" id="KW-1133">Transmembrane helix</keyword>
<evidence type="ECO:0000313" key="2">
    <source>
        <dbReference type="EMBL" id="MBD3364460.1"/>
    </source>
</evidence>
<sequence>MAEEKIEDVLREIENSWLLKKLSAVKEIDAKSARDKSKKIEEAWVTFFDELTPVKLRFSHGETEKFSFDALAELSQPAIEKMIKAWLRSNLSTDLRKRIEAIDRWMFAALSRLPQKILEESVTLRKESGAVHRKIVEKTREGKQVTVSGFLDGLADAYLEHSSDWEGLRLFGLMLAKIASLRQQGADLLQRAATGPLGEKIAPIEGKIDEAARSIEDAKGRIIVWAILIMGIFAVVLGLIVALVPAAVRMGGASIPVVMAGLAIVVAGVILLLFYLFGRKDGAKPRHGLTAGLIMTACLLVSWLAVTIWLSIAYPDVLTPPPDPHRVDTTFVIKTDTLTETKVDTVEILDTVQVREEKDSRIFLNRGGR</sequence>